<dbReference type="Proteomes" id="UP000823046">
    <property type="component" value="Unassembled WGS sequence"/>
</dbReference>
<keyword evidence="1" id="KW-0472">Membrane</keyword>
<sequence length="1141" mass="126751">MMRLPWFARTWNLKTAKYRLAHFNQFLLLIVLILGPMLPSMLYVSLPEQFVLPVAEKSRFTSHLAVLAARQAASINSLQNELLHPLLPVRREPLDVRAPVTSLRQPNAVLTKKSWIPARNTAFYDVSIRKTRGATPLNSTVSKYVSSCANRSISLSADPQHRRRLATNALARLRGFLYSSRFEPSESLVFPVEAIYFVNSSALSGNILEELRKTSNLTHVHLPSDIFTSLKHEFLRQRASNATRAPGRASQQWRSSWLPFSQISASFSDRPDLMKLPANEVLYRNNPQLQLFVQNVNAWYQKRGYVFAEVLSHPILVFSENQLQVSLCFHVVEPKIATQPVKLYFYRRKSHFFSPLRARCLSSSSIPLSSSSPSNYIPKVAATNETHPTEKNANPSSHEKVLFGHTPSSLHATPSLCQTEDSLLSTKGRTRPSTIAKHLQLTAGQPFRWDDRRWNELLFSGIFSDAHASAVILSDSSIQMHVFVVEQPSFKFEPGVSKGFSSTKDLALELTLIDQNLLGTGKTLASEIKHTALFSSEPVFGVYLRFLNDRLSLLNGTAFRLDLLREYNFQTPASVSPPNPLFTTPFKTAPSAGQNPLEERKRVFPIPTESPAEARGLLWTGIVGSWIRNFSPHRLVSSPLLCVFNASFLRRHTLQPFQPCTDGVFQRTPSFLPPSSSFVVLQNGEPRCVSAASLASSLSDHDCCKVEAVFQLQKPAPLTHARLSMAFGIFTKRGKNGNAASPTVHRSDSSIRTWQSFKNGIRQHLNQICEDGCQFGRSLMDVKANGQSMLFSTMKFQVGLRVYLQALGKVASSLQEGGATPAFSPPSSFRSESSPFTHLPVIKEYPVAEESQWTSLLRRWKKAASTIGAVKSSSVSTKKISISSHASTEKITDPKNLPAAVSLLKRSRTHFLGWNQSYIENSSELRVRNLSLWMTLMALKALPMPYLRTLCHSIASQTNALAAKGLPPAEQLFIGGPKSLRGFTTRQLGPYEAVLSCLNDLWLPLRMERLGLSPSLTVEVGIVADYSIGLIRLSPSHSHLFPPSLTCKKSTHPSEISTVGDSNTITPKNYPSSPNATFNGGLNSDYTGDISFWGGNRWKIASSLGLGLKLGNMGFFVVHPLGKEIKPSSLKFHLYLTQQPQ</sequence>
<evidence type="ECO:0008006" key="5">
    <source>
        <dbReference type="Google" id="ProtNLM"/>
    </source>
</evidence>
<dbReference type="PANTHER" id="PTHR12815">
    <property type="entry name" value="SORTING AND ASSEMBLY MACHINERY SAMM50 PROTEIN FAMILY MEMBER"/>
    <property type="match status" value="1"/>
</dbReference>
<gene>
    <name evidence="3" type="ORF">IE077_002004</name>
</gene>
<organism evidence="3 4">
    <name type="scientific">Cardiosporidium cionae</name>
    <dbReference type="NCBI Taxonomy" id="476202"/>
    <lineage>
        <taxon>Eukaryota</taxon>
        <taxon>Sar</taxon>
        <taxon>Alveolata</taxon>
        <taxon>Apicomplexa</taxon>
        <taxon>Aconoidasida</taxon>
        <taxon>Nephromycida</taxon>
        <taxon>Cardiosporidium</taxon>
    </lineage>
</organism>
<keyword evidence="1" id="KW-1134">Transmembrane beta strand</keyword>
<evidence type="ECO:0000313" key="3">
    <source>
        <dbReference type="EMBL" id="KAF8821451.1"/>
    </source>
</evidence>
<name>A0ABQ7JBR1_9APIC</name>
<evidence type="ECO:0000256" key="2">
    <source>
        <dbReference type="ARBA" id="ARBA00022692"/>
    </source>
</evidence>
<evidence type="ECO:0000313" key="4">
    <source>
        <dbReference type="Proteomes" id="UP000823046"/>
    </source>
</evidence>
<keyword evidence="4" id="KW-1185">Reference proteome</keyword>
<evidence type="ECO:0000256" key="1">
    <source>
        <dbReference type="ARBA" id="ARBA00022452"/>
    </source>
</evidence>
<keyword evidence="2" id="KW-0812">Transmembrane</keyword>
<dbReference type="InterPro" id="IPR039910">
    <property type="entry name" value="D15-like"/>
</dbReference>
<protein>
    <recommendedName>
        <fullName evidence="5">Transmembrane protein</fullName>
    </recommendedName>
</protein>
<accession>A0ABQ7JBR1</accession>
<dbReference type="Gene3D" id="2.40.160.50">
    <property type="entry name" value="membrane protein fhac: a member of the omp85/tpsb transporter family"/>
    <property type="match status" value="1"/>
</dbReference>
<dbReference type="PANTHER" id="PTHR12815:SF18">
    <property type="entry name" value="SORTING AND ASSEMBLY MACHINERY COMPONENT 50 HOMOLOG"/>
    <property type="match status" value="1"/>
</dbReference>
<proteinExistence type="predicted"/>
<comment type="caution">
    <text evidence="3">The sequence shown here is derived from an EMBL/GenBank/DDBJ whole genome shotgun (WGS) entry which is preliminary data.</text>
</comment>
<dbReference type="EMBL" id="JADAQX010000178">
    <property type="protein sequence ID" value="KAF8821451.1"/>
    <property type="molecule type" value="Genomic_DNA"/>
</dbReference>
<reference evidence="3 4" key="1">
    <citation type="journal article" date="2020" name="bioRxiv">
        <title>Metabolic contributions of an alphaproteobacterial endosymbiont in the apicomplexan Cardiosporidium cionae.</title>
        <authorList>
            <person name="Hunter E.S."/>
            <person name="Paight C.J."/>
            <person name="Lane C.E."/>
        </authorList>
    </citation>
    <scope>NUCLEOTIDE SEQUENCE [LARGE SCALE GENOMIC DNA]</scope>
    <source>
        <strain evidence="3">ESH_2018</strain>
    </source>
</reference>